<evidence type="ECO:0000313" key="1">
    <source>
        <dbReference type="EMBL" id="KAJ8752608.1"/>
    </source>
</evidence>
<evidence type="ECO:0000313" key="2">
    <source>
        <dbReference type="Proteomes" id="UP001159364"/>
    </source>
</evidence>
<organism evidence="1 2">
    <name type="scientific">Erythroxylum novogranatense</name>
    <dbReference type="NCBI Taxonomy" id="1862640"/>
    <lineage>
        <taxon>Eukaryota</taxon>
        <taxon>Viridiplantae</taxon>
        <taxon>Streptophyta</taxon>
        <taxon>Embryophyta</taxon>
        <taxon>Tracheophyta</taxon>
        <taxon>Spermatophyta</taxon>
        <taxon>Magnoliopsida</taxon>
        <taxon>eudicotyledons</taxon>
        <taxon>Gunneridae</taxon>
        <taxon>Pentapetalae</taxon>
        <taxon>rosids</taxon>
        <taxon>fabids</taxon>
        <taxon>Malpighiales</taxon>
        <taxon>Erythroxylaceae</taxon>
        <taxon>Erythroxylum</taxon>
    </lineage>
</organism>
<protein>
    <submittedName>
        <fullName evidence="1">Uncharacterized protein</fullName>
    </submittedName>
</protein>
<comment type="caution">
    <text evidence="1">The sequence shown here is derived from an EMBL/GenBank/DDBJ whole genome shotgun (WGS) entry which is preliminary data.</text>
</comment>
<dbReference type="EMBL" id="JAIWQS010000010">
    <property type="protein sequence ID" value="KAJ8752608.1"/>
    <property type="molecule type" value="Genomic_DNA"/>
</dbReference>
<gene>
    <name evidence="1" type="ORF">K2173_005497</name>
</gene>
<dbReference type="Proteomes" id="UP001159364">
    <property type="component" value="Linkage Group LG10"/>
</dbReference>
<reference evidence="1 2" key="1">
    <citation type="submission" date="2021-09" db="EMBL/GenBank/DDBJ databases">
        <title>Genomic insights and catalytic innovation underlie evolution of tropane alkaloids biosynthesis.</title>
        <authorList>
            <person name="Wang Y.-J."/>
            <person name="Tian T."/>
            <person name="Huang J.-P."/>
            <person name="Huang S.-X."/>
        </authorList>
    </citation>
    <scope>NUCLEOTIDE SEQUENCE [LARGE SCALE GENOMIC DNA]</scope>
    <source>
        <strain evidence="1">KIB-2018</strain>
        <tissue evidence="1">Leaf</tissue>
    </source>
</reference>
<dbReference type="AlphaFoldDB" id="A0AAV8SK80"/>
<name>A0AAV8SK80_9ROSI</name>
<keyword evidence="2" id="KW-1185">Reference proteome</keyword>
<sequence>MAKTGKKDEGSRKIGALAVKGRRGRMLLAPPRSVRKSRQSPNIGQGASFFSVRCLHQFSSSLSFLAGRCNFPGKSQVFRLHSDPSGKSSKSARPSSEILDSACSRIFLFVVCLLNSEICFSIPSLGRSNQSPFEILLRNSKIVC</sequence>
<proteinExistence type="predicted"/>
<accession>A0AAV8SK80</accession>